<keyword evidence="13" id="KW-0472">Membrane</keyword>
<dbReference type="PANTHER" id="PTHR24291">
    <property type="entry name" value="CYTOCHROME P450 FAMILY 4"/>
    <property type="match status" value="1"/>
</dbReference>
<evidence type="ECO:0000256" key="2">
    <source>
        <dbReference type="ARBA" id="ARBA00003690"/>
    </source>
</evidence>
<comment type="function">
    <text evidence="2">May be involved in the metabolism of insect hormones and in the breakdown of synthetic insecticides.</text>
</comment>
<dbReference type="InterPro" id="IPR050196">
    <property type="entry name" value="Cytochrome_P450_Monoox"/>
</dbReference>
<comment type="subcellular location">
    <subcellularLocation>
        <location evidence="4">Endoplasmic reticulum membrane</location>
        <topology evidence="4">Peripheral membrane protein</topology>
    </subcellularLocation>
    <subcellularLocation>
        <location evidence="3">Microsome membrane</location>
        <topology evidence="3">Peripheral membrane protein</topology>
    </subcellularLocation>
</comment>
<gene>
    <name evidence="14" type="ORF">ILUMI_06415</name>
</gene>
<dbReference type="PRINTS" id="PR00463">
    <property type="entry name" value="EP450I"/>
</dbReference>
<evidence type="ECO:0000256" key="8">
    <source>
        <dbReference type="ARBA" id="ARBA00022824"/>
    </source>
</evidence>
<comment type="cofactor">
    <cofactor evidence="1">
        <name>heme</name>
        <dbReference type="ChEBI" id="CHEBI:30413"/>
    </cofactor>
</comment>
<dbReference type="GO" id="GO:0005506">
    <property type="term" value="F:iron ion binding"/>
    <property type="evidence" value="ECO:0007669"/>
    <property type="project" value="InterPro"/>
</dbReference>
<dbReference type="Proteomes" id="UP000801492">
    <property type="component" value="Unassembled WGS sequence"/>
</dbReference>
<keyword evidence="8" id="KW-0256">Endoplasmic reticulum</keyword>
<keyword evidence="9" id="KW-0492">Microsome</keyword>
<comment type="caution">
    <text evidence="14">The sequence shown here is derived from an EMBL/GenBank/DDBJ whole genome shotgun (WGS) entry which is preliminary data.</text>
</comment>
<evidence type="ECO:0000256" key="6">
    <source>
        <dbReference type="ARBA" id="ARBA00022617"/>
    </source>
</evidence>
<organism evidence="14 15">
    <name type="scientific">Ignelater luminosus</name>
    <name type="common">Cucubano</name>
    <name type="synonym">Pyrophorus luminosus</name>
    <dbReference type="NCBI Taxonomy" id="2038154"/>
    <lineage>
        <taxon>Eukaryota</taxon>
        <taxon>Metazoa</taxon>
        <taxon>Ecdysozoa</taxon>
        <taxon>Arthropoda</taxon>
        <taxon>Hexapoda</taxon>
        <taxon>Insecta</taxon>
        <taxon>Pterygota</taxon>
        <taxon>Neoptera</taxon>
        <taxon>Endopterygota</taxon>
        <taxon>Coleoptera</taxon>
        <taxon>Polyphaga</taxon>
        <taxon>Elateriformia</taxon>
        <taxon>Elateroidea</taxon>
        <taxon>Elateridae</taxon>
        <taxon>Agrypninae</taxon>
        <taxon>Pyrophorini</taxon>
        <taxon>Ignelater</taxon>
    </lineage>
</organism>
<reference evidence="14" key="1">
    <citation type="submission" date="2019-08" db="EMBL/GenBank/DDBJ databases">
        <title>The genome of the North American firefly Photinus pyralis.</title>
        <authorList>
            <consortium name="Photinus pyralis genome working group"/>
            <person name="Fallon T.R."/>
            <person name="Sander Lower S.E."/>
            <person name="Weng J.-K."/>
        </authorList>
    </citation>
    <scope>NUCLEOTIDE SEQUENCE</scope>
    <source>
        <strain evidence="14">TRF0915ILg1</strain>
        <tissue evidence="14">Whole body</tissue>
    </source>
</reference>
<dbReference type="OrthoDB" id="1470350at2759"/>
<dbReference type="PANTHER" id="PTHR24291:SF189">
    <property type="entry name" value="CYTOCHROME P450 4C3-RELATED"/>
    <property type="match status" value="1"/>
</dbReference>
<keyword evidence="6" id="KW-0349">Heme</keyword>
<dbReference type="Pfam" id="PF00067">
    <property type="entry name" value="p450"/>
    <property type="match status" value="1"/>
</dbReference>
<dbReference type="AlphaFoldDB" id="A0A8K0D9A5"/>
<comment type="similarity">
    <text evidence="5">Belongs to the cytochrome P450 family.</text>
</comment>
<proteinExistence type="inferred from homology"/>
<keyword evidence="7" id="KW-0479">Metal-binding</keyword>
<accession>A0A8K0D9A5</accession>
<dbReference type="Gene3D" id="1.10.630.10">
    <property type="entry name" value="Cytochrome P450"/>
    <property type="match status" value="1"/>
</dbReference>
<evidence type="ECO:0000256" key="11">
    <source>
        <dbReference type="ARBA" id="ARBA00023004"/>
    </source>
</evidence>
<dbReference type="InterPro" id="IPR001128">
    <property type="entry name" value="Cyt_P450"/>
</dbReference>
<evidence type="ECO:0000256" key="9">
    <source>
        <dbReference type="ARBA" id="ARBA00022848"/>
    </source>
</evidence>
<feature type="non-terminal residue" evidence="14">
    <location>
        <position position="1"/>
    </location>
</feature>
<protein>
    <recommendedName>
        <fullName evidence="16">Cytochrome P450</fullName>
    </recommendedName>
</protein>
<dbReference type="SUPFAM" id="SSF48264">
    <property type="entry name" value="Cytochrome P450"/>
    <property type="match status" value="1"/>
</dbReference>
<keyword evidence="10" id="KW-0560">Oxidoreductase</keyword>
<evidence type="ECO:0000313" key="14">
    <source>
        <dbReference type="EMBL" id="KAF2899771.1"/>
    </source>
</evidence>
<evidence type="ECO:0000313" key="15">
    <source>
        <dbReference type="Proteomes" id="UP000801492"/>
    </source>
</evidence>
<dbReference type="InterPro" id="IPR002401">
    <property type="entry name" value="Cyt_P450_E_grp-I"/>
</dbReference>
<dbReference type="GO" id="GO:0005789">
    <property type="term" value="C:endoplasmic reticulum membrane"/>
    <property type="evidence" value="ECO:0007669"/>
    <property type="project" value="UniProtKB-SubCell"/>
</dbReference>
<sequence>SHWHKHRKIITPTFHFNILEKFVEVFNEKGKVLIKRLKEKANQETFDVYPYINIYAFDAIIETAMGLKWNAQEDAESDYVRAIYQITNIVHKRSFSVLHRSPITFPLTSLGKQQKEVLRVLHEYCDKVIQQRKEELSKIPAVSQESISDDIGRKRRLAFLDLLCMQRDSSELSDQDIREEVNTFLFAGHDTTSSGMAFSLYYLANYPDVQQKVYEEIMEVLEDPDKDLTLQDLNKFKYLDQVVKEILRLAPPVPFYWKQTFRI</sequence>
<keyword evidence="12" id="KW-0503">Monooxygenase</keyword>
<dbReference type="PRINTS" id="PR00385">
    <property type="entry name" value="P450"/>
</dbReference>
<evidence type="ECO:0008006" key="16">
    <source>
        <dbReference type="Google" id="ProtNLM"/>
    </source>
</evidence>
<dbReference type="InterPro" id="IPR036396">
    <property type="entry name" value="Cyt_P450_sf"/>
</dbReference>
<name>A0A8K0D9A5_IGNLU</name>
<evidence type="ECO:0000256" key="12">
    <source>
        <dbReference type="ARBA" id="ARBA00023033"/>
    </source>
</evidence>
<dbReference type="GO" id="GO:0020037">
    <property type="term" value="F:heme binding"/>
    <property type="evidence" value="ECO:0007669"/>
    <property type="project" value="InterPro"/>
</dbReference>
<evidence type="ECO:0000256" key="1">
    <source>
        <dbReference type="ARBA" id="ARBA00001971"/>
    </source>
</evidence>
<evidence type="ECO:0000256" key="7">
    <source>
        <dbReference type="ARBA" id="ARBA00022723"/>
    </source>
</evidence>
<dbReference type="GO" id="GO:0004497">
    <property type="term" value="F:monooxygenase activity"/>
    <property type="evidence" value="ECO:0007669"/>
    <property type="project" value="UniProtKB-KW"/>
</dbReference>
<evidence type="ECO:0000256" key="4">
    <source>
        <dbReference type="ARBA" id="ARBA00004406"/>
    </source>
</evidence>
<dbReference type="EMBL" id="VTPC01002646">
    <property type="protein sequence ID" value="KAF2899771.1"/>
    <property type="molecule type" value="Genomic_DNA"/>
</dbReference>
<evidence type="ECO:0000256" key="3">
    <source>
        <dbReference type="ARBA" id="ARBA00004174"/>
    </source>
</evidence>
<dbReference type="GO" id="GO:0016705">
    <property type="term" value="F:oxidoreductase activity, acting on paired donors, with incorporation or reduction of molecular oxygen"/>
    <property type="evidence" value="ECO:0007669"/>
    <property type="project" value="InterPro"/>
</dbReference>
<evidence type="ECO:0000256" key="5">
    <source>
        <dbReference type="ARBA" id="ARBA00010617"/>
    </source>
</evidence>
<keyword evidence="11" id="KW-0408">Iron</keyword>
<evidence type="ECO:0000256" key="10">
    <source>
        <dbReference type="ARBA" id="ARBA00023002"/>
    </source>
</evidence>
<evidence type="ECO:0000256" key="13">
    <source>
        <dbReference type="ARBA" id="ARBA00023136"/>
    </source>
</evidence>
<keyword evidence="15" id="KW-1185">Reference proteome</keyword>